<dbReference type="Proteomes" id="UP000003416">
    <property type="component" value="Unassembled WGS sequence"/>
</dbReference>
<evidence type="ECO:0000313" key="1">
    <source>
        <dbReference type="EMBL" id="EGF59123.1"/>
    </source>
</evidence>
<comment type="caution">
    <text evidence="1">The sequence shown here is derived from an EMBL/GenBank/DDBJ whole genome shotgun (WGS) entry which is preliminary data.</text>
</comment>
<proteinExistence type="predicted"/>
<evidence type="ECO:0000313" key="2">
    <source>
        <dbReference type="Proteomes" id="UP000003416"/>
    </source>
</evidence>
<dbReference type="AlphaFoldDB" id="F3PQ81"/>
<reference evidence="1 2" key="1">
    <citation type="submission" date="2011-02" db="EMBL/GenBank/DDBJ databases">
        <authorList>
            <person name="Weinstock G."/>
            <person name="Sodergren E."/>
            <person name="Clifton S."/>
            <person name="Fulton L."/>
            <person name="Fulton B."/>
            <person name="Courtney L."/>
            <person name="Fronick C."/>
            <person name="Harrison M."/>
            <person name="Strong C."/>
            <person name="Farmer C."/>
            <person name="Delahaunty K."/>
            <person name="Markovic C."/>
            <person name="Hall O."/>
            <person name="Minx P."/>
            <person name="Tomlinson C."/>
            <person name="Mitreva M."/>
            <person name="Hou S."/>
            <person name="Chen J."/>
            <person name="Wollam A."/>
            <person name="Pepin K.H."/>
            <person name="Johnson M."/>
            <person name="Bhonagiri V."/>
            <person name="Zhang X."/>
            <person name="Suruliraj S."/>
            <person name="Warren W."/>
            <person name="Chinwalla A."/>
            <person name="Mardis E.R."/>
            <person name="Wilson R.K."/>
        </authorList>
    </citation>
    <scope>NUCLEOTIDE SEQUENCE [LARGE SCALE GENOMIC DNA]</scope>
    <source>
        <strain evidence="1 2">YIT 12057</strain>
    </source>
</reference>
<accession>F3PQ81</accession>
<protein>
    <submittedName>
        <fullName evidence="1">Uncharacterized protein</fullName>
    </submittedName>
</protein>
<name>F3PQ81_9BACE</name>
<keyword evidence="2" id="KW-1185">Reference proteome</keyword>
<dbReference type="STRING" id="763034.HMPREF9446_00873"/>
<dbReference type="EMBL" id="AFBN01000013">
    <property type="protein sequence ID" value="EGF59123.1"/>
    <property type="molecule type" value="Genomic_DNA"/>
</dbReference>
<dbReference type="HOGENOM" id="CLU_3004440_0_0_10"/>
<gene>
    <name evidence="1" type="ORF">HMPREF9446_00873</name>
</gene>
<organism evidence="1 2">
    <name type="scientific">Bacteroides fluxus YIT 12057</name>
    <dbReference type="NCBI Taxonomy" id="763034"/>
    <lineage>
        <taxon>Bacteria</taxon>
        <taxon>Pseudomonadati</taxon>
        <taxon>Bacteroidota</taxon>
        <taxon>Bacteroidia</taxon>
        <taxon>Bacteroidales</taxon>
        <taxon>Bacteroidaceae</taxon>
        <taxon>Bacteroides</taxon>
    </lineage>
</organism>
<sequence length="56" mass="6365">MGVISDFAAPISQRGMIFRLKKLRLATRSVWVPLSDNHNGRFVEDFSGCRRFPAGR</sequence>